<evidence type="ECO:0000313" key="2">
    <source>
        <dbReference type="EMBL" id="KZT00389.1"/>
    </source>
</evidence>
<dbReference type="OrthoDB" id="3323311at2759"/>
<sequence>MPDIKLSYIILFEDGDTSSINTIHVEDSLDLAEVRRKIYEEEFLRDRRIPLSEISIYTPGQLNAAPNNTLVDRVKTSVEGSDPTSPLDEVSSISSILNPQEKLVHLVLVARPPAITGPQHDAGTPVEDPEVVKLYRDIIIQVHKWGDYTELDVVQNEIKANTEISVPRFVAEFEEKLDSNPGVAPDMLEAFKVILGDQYQAAYFGSLTNSNAAEEQSGAPAAGGEETAEAEDEHHNNRTQPWRQADRLELMHIADIASDNWEMFWKRPLALKGDIAHAIFFLRLMLHIPQGRITPVRYVWP</sequence>
<keyword evidence="3" id="KW-1185">Reference proteome</keyword>
<name>A0A165B701_9APHY</name>
<feature type="region of interest" description="Disordered" evidence="1">
    <location>
        <begin position="213"/>
        <end position="242"/>
    </location>
</feature>
<proteinExistence type="predicted"/>
<protein>
    <submittedName>
        <fullName evidence="2">Uncharacterized protein</fullName>
    </submittedName>
</protein>
<dbReference type="RefSeq" id="XP_040758129.1">
    <property type="nucleotide sequence ID" value="XM_040902931.1"/>
</dbReference>
<organism evidence="2 3">
    <name type="scientific">Laetiporus sulphureus 93-53</name>
    <dbReference type="NCBI Taxonomy" id="1314785"/>
    <lineage>
        <taxon>Eukaryota</taxon>
        <taxon>Fungi</taxon>
        <taxon>Dikarya</taxon>
        <taxon>Basidiomycota</taxon>
        <taxon>Agaricomycotina</taxon>
        <taxon>Agaricomycetes</taxon>
        <taxon>Polyporales</taxon>
        <taxon>Laetiporus</taxon>
    </lineage>
</organism>
<evidence type="ECO:0000256" key="1">
    <source>
        <dbReference type="SAM" id="MobiDB-lite"/>
    </source>
</evidence>
<dbReference type="AlphaFoldDB" id="A0A165B701"/>
<dbReference type="GeneID" id="63819962"/>
<dbReference type="EMBL" id="KV427687">
    <property type="protein sequence ID" value="KZT00389.1"/>
    <property type="molecule type" value="Genomic_DNA"/>
</dbReference>
<reference evidence="2 3" key="1">
    <citation type="journal article" date="2016" name="Mol. Biol. Evol.">
        <title>Comparative Genomics of Early-Diverging Mushroom-Forming Fungi Provides Insights into the Origins of Lignocellulose Decay Capabilities.</title>
        <authorList>
            <person name="Nagy L.G."/>
            <person name="Riley R."/>
            <person name="Tritt A."/>
            <person name="Adam C."/>
            <person name="Daum C."/>
            <person name="Floudas D."/>
            <person name="Sun H."/>
            <person name="Yadav J.S."/>
            <person name="Pangilinan J."/>
            <person name="Larsson K.H."/>
            <person name="Matsuura K."/>
            <person name="Barry K."/>
            <person name="Labutti K."/>
            <person name="Kuo R."/>
            <person name="Ohm R.A."/>
            <person name="Bhattacharya S.S."/>
            <person name="Shirouzu T."/>
            <person name="Yoshinaga Y."/>
            <person name="Martin F.M."/>
            <person name="Grigoriev I.V."/>
            <person name="Hibbett D.S."/>
        </authorList>
    </citation>
    <scope>NUCLEOTIDE SEQUENCE [LARGE SCALE GENOMIC DNA]</scope>
    <source>
        <strain evidence="2 3">93-53</strain>
    </source>
</reference>
<evidence type="ECO:0000313" key="3">
    <source>
        <dbReference type="Proteomes" id="UP000076871"/>
    </source>
</evidence>
<dbReference type="InParanoid" id="A0A165B701"/>
<dbReference type="Proteomes" id="UP000076871">
    <property type="component" value="Unassembled WGS sequence"/>
</dbReference>
<gene>
    <name evidence="2" type="ORF">LAESUDRAFT_556213</name>
</gene>
<accession>A0A165B701</accession>